<keyword evidence="1 3" id="KW-0963">Cytoplasm</keyword>
<sequence length="152" mass="17238">MSETTIATNRQARFNYFISDTAEAGVVLTGNEVKSIREGNVSIKDGYVRFTNGEAFVVGMHIGPYSHSENTVPYDPTQTRKLLLHKNELLRLMGKINEKGCTCIPLSLYFKRGLVKLSIGIGKGKKLHDKRETLKKKVHDREMRQSLKNRTK</sequence>
<comment type="caution">
    <text evidence="4">The sequence shown here is derived from an EMBL/GenBank/DDBJ whole genome shotgun (WGS) entry which is preliminary data.</text>
</comment>
<comment type="function">
    <text evidence="3">Required for rescue of stalled ribosomes mediated by trans-translation. Binds to transfer-messenger RNA (tmRNA), required for stable association of tmRNA with ribosomes. tmRNA and SmpB together mimic tRNA shape, replacing the anticodon stem-loop with SmpB. tmRNA is encoded by the ssrA gene; the 2 termini fold to resemble tRNA(Ala) and it encodes a 'tag peptide', a short internal open reading frame. During trans-translation Ala-aminoacylated tmRNA acts like a tRNA, entering the A-site of stalled ribosomes, displacing the stalled mRNA. The ribosome then switches to translate the ORF on the tmRNA; the nascent peptide is terminated with the 'tag peptide' encoded by the tmRNA and targeted for degradation. The ribosome is freed to recommence translation, which seems to be the essential function of trans-translation.</text>
</comment>
<dbReference type="GO" id="GO:0070929">
    <property type="term" value="P:trans-translation"/>
    <property type="evidence" value="ECO:0007669"/>
    <property type="project" value="UniProtKB-UniRule"/>
</dbReference>
<dbReference type="PANTHER" id="PTHR30308:SF2">
    <property type="entry name" value="SSRA-BINDING PROTEIN"/>
    <property type="match status" value="1"/>
</dbReference>
<evidence type="ECO:0000313" key="5">
    <source>
        <dbReference type="Proteomes" id="UP000178187"/>
    </source>
</evidence>
<dbReference type="NCBIfam" id="NF003843">
    <property type="entry name" value="PRK05422.1"/>
    <property type="match status" value="1"/>
</dbReference>
<dbReference type="Gene3D" id="2.40.280.10">
    <property type="match status" value="1"/>
</dbReference>
<organism evidence="4 5">
    <name type="scientific">Candidatus Danuiimicrobium aquiferis</name>
    <dbReference type="NCBI Taxonomy" id="1801832"/>
    <lineage>
        <taxon>Bacteria</taxon>
        <taxon>Pseudomonadati</taxon>
        <taxon>Candidatus Omnitrophota</taxon>
        <taxon>Candidatus Danuiimicrobium</taxon>
    </lineage>
</organism>
<dbReference type="AlphaFoldDB" id="A0A1G1KRF9"/>
<dbReference type="EMBL" id="MHFR01000061">
    <property type="protein sequence ID" value="OGW95521.1"/>
    <property type="molecule type" value="Genomic_DNA"/>
</dbReference>
<dbReference type="GO" id="GO:0005829">
    <property type="term" value="C:cytosol"/>
    <property type="evidence" value="ECO:0007669"/>
    <property type="project" value="TreeGrafter"/>
</dbReference>
<dbReference type="Pfam" id="PF01668">
    <property type="entry name" value="SmpB"/>
    <property type="match status" value="1"/>
</dbReference>
<evidence type="ECO:0000256" key="3">
    <source>
        <dbReference type="HAMAP-Rule" id="MF_00023"/>
    </source>
</evidence>
<gene>
    <name evidence="3" type="primary">smpB</name>
    <name evidence="4" type="ORF">A3G33_02650</name>
</gene>
<evidence type="ECO:0000256" key="1">
    <source>
        <dbReference type="ARBA" id="ARBA00022490"/>
    </source>
</evidence>
<comment type="subcellular location">
    <subcellularLocation>
        <location evidence="3">Cytoplasm</location>
    </subcellularLocation>
    <text evidence="3">The tmRNA-SmpB complex associates with stalled 70S ribosomes.</text>
</comment>
<proteinExistence type="inferred from homology"/>
<dbReference type="HAMAP" id="MF_00023">
    <property type="entry name" value="SmpB"/>
    <property type="match status" value="1"/>
</dbReference>
<dbReference type="NCBIfam" id="TIGR00086">
    <property type="entry name" value="smpB"/>
    <property type="match status" value="1"/>
</dbReference>
<keyword evidence="2 3" id="KW-0694">RNA-binding</keyword>
<dbReference type="Proteomes" id="UP000178187">
    <property type="component" value="Unassembled WGS sequence"/>
</dbReference>
<dbReference type="InterPro" id="IPR020081">
    <property type="entry name" value="SsrA-bd_prot_CS"/>
</dbReference>
<dbReference type="InterPro" id="IPR023620">
    <property type="entry name" value="SmpB"/>
</dbReference>
<evidence type="ECO:0000256" key="2">
    <source>
        <dbReference type="ARBA" id="ARBA00022884"/>
    </source>
</evidence>
<dbReference type="InterPro" id="IPR000037">
    <property type="entry name" value="SsrA-bd_prot"/>
</dbReference>
<dbReference type="PROSITE" id="PS01317">
    <property type="entry name" value="SSRP"/>
    <property type="match status" value="1"/>
</dbReference>
<dbReference type="GO" id="GO:0003723">
    <property type="term" value="F:RNA binding"/>
    <property type="evidence" value="ECO:0007669"/>
    <property type="project" value="UniProtKB-UniRule"/>
</dbReference>
<accession>A0A1G1KRF9</accession>
<dbReference type="SUPFAM" id="SSF74982">
    <property type="entry name" value="Small protein B (SmpB)"/>
    <property type="match status" value="1"/>
</dbReference>
<evidence type="ECO:0000313" key="4">
    <source>
        <dbReference type="EMBL" id="OGW95521.1"/>
    </source>
</evidence>
<name>A0A1G1KRF9_9BACT</name>
<dbReference type="PANTHER" id="PTHR30308">
    <property type="entry name" value="TMRNA-BINDING COMPONENT OF TRANS-TRANSLATION TAGGING COMPLEX"/>
    <property type="match status" value="1"/>
</dbReference>
<dbReference type="GO" id="GO:0070930">
    <property type="term" value="P:trans-translation-dependent protein tagging"/>
    <property type="evidence" value="ECO:0007669"/>
    <property type="project" value="TreeGrafter"/>
</dbReference>
<dbReference type="CDD" id="cd09294">
    <property type="entry name" value="SmpB"/>
    <property type="match status" value="1"/>
</dbReference>
<reference evidence="4 5" key="1">
    <citation type="journal article" date="2016" name="Nat. Commun.">
        <title>Thousands of microbial genomes shed light on interconnected biogeochemical processes in an aquifer system.</title>
        <authorList>
            <person name="Anantharaman K."/>
            <person name="Brown C.T."/>
            <person name="Hug L.A."/>
            <person name="Sharon I."/>
            <person name="Castelle C.J."/>
            <person name="Probst A.J."/>
            <person name="Thomas B.C."/>
            <person name="Singh A."/>
            <person name="Wilkins M.J."/>
            <person name="Karaoz U."/>
            <person name="Brodie E.L."/>
            <person name="Williams K.H."/>
            <person name="Hubbard S.S."/>
            <person name="Banfield J.F."/>
        </authorList>
    </citation>
    <scope>NUCLEOTIDE SEQUENCE [LARGE SCALE GENOMIC DNA]</scope>
</reference>
<comment type="similarity">
    <text evidence="3">Belongs to the SmpB family.</text>
</comment>
<protein>
    <recommendedName>
        <fullName evidence="3">SsrA-binding protein</fullName>
    </recommendedName>
    <alternativeName>
        <fullName evidence="3">Small protein B</fullName>
    </alternativeName>
</protein>